<dbReference type="InterPro" id="IPR027417">
    <property type="entry name" value="P-loop_NTPase"/>
</dbReference>
<dbReference type="Proteomes" id="UP000036097">
    <property type="component" value="Unassembled WGS sequence"/>
</dbReference>
<gene>
    <name evidence="1" type="ORF">ABT56_09805</name>
</gene>
<dbReference type="AlphaFoldDB" id="A0A0J1JU45"/>
<dbReference type="STRING" id="1195763.ABT56_09805"/>
<dbReference type="Gene3D" id="3.40.50.300">
    <property type="entry name" value="P-loop containing nucleotide triphosphate hydrolases"/>
    <property type="match status" value="1"/>
</dbReference>
<evidence type="ECO:0000313" key="2">
    <source>
        <dbReference type="Proteomes" id="UP000036097"/>
    </source>
</evidence>
<evidence type="ECO:0000313" key="1">
    <source>
        <dbReference type="EMBL" id="KLV05827.1"/>
    </source>
</evidence>
<proteinExistence type="predicted"/>
<keyword evidence="2" id="KW-1185">Reference proteome</keyword>
<dbReference type="PATRIC" id="fig|1195763.3.peg.2059"/>
<accession>A0A0J1JU45</accession>
<organism evidence="1 2">
    <name type="scientific">Photobacterium aquae</name>
    <dbReference type="NCBI Taxonomy" id="1195763"/>
    <lineage>
        <taxon>Bacteria</taxon>
        <taxon>Pseudomonadati</taxon>
        <taxon>Pseudomonadota</taxon>
        <taxon>Gammaproteobacteria</taxon>
        <taxon>Vibrionales</taxon>
        <taxon>Vibrionaceae</taxon>
        <taxon>Photobacterium</taxon>
    </lineage>
</organism>
<reference evidence="1 2" key="1">
    <citation type="submission" date="2015-05" db="EMBL/GenBank/DDBJ databases">
        <title>Photobacterium galathea sp. nov.</title>
        <authorList>
            <person name="Machado H."/>
            <person name="Gram L."/>
        </authorList>
    </citation>
    <scope>NUCLEOTIDE SEQUENCE [LARGE SCALE GENOMIC DNA]</scope>
    <source>
        <strain evidence="1 2">CGMCC 1.12159</strain>
    </source>
</reference>
<dbReference type="EMBL" id="LDOT01000012">
    <property type="protein sequence ID" value="KLV05827.1"/>
    <property type="molecule type" value="Genomic_DNA"/>
</dbReference>
<sequence length="370" mass="42131">MHRSGTSALSGELDAQGVCFGDDFIQDIEAVNQKGFFENRELVAINEEILTELGQSWFSCFDLHHRLGNYQLNESLKQRMVGLLKSEQFAEHHYCGLKDPRLSLLLPIWLDVINEIGDTACAVVMNRDCSQVSRSLKTRDQMTPLHSQYLWEYYTIAAVEHSQNLARIWVEHRHLMQDTVAVINQIFAELTISLSCSAAQFVEPKISRHTSVQPPLSVDSLNQRIAAAEAPLDDIQWQTEWQGLLDNIAANPLFIANMTESFSRLNLAIAKSIEVGEMHDYAISVIRERDAKIQELNHTIEENGQYTSHCHDVIAEKDAGLAYYEQETRDLKAQIESLSETTAAQQEQLDTQQILLDKWPIKNIAKIFYK</sequence>
<protein>
    <submittedName>
        <fullName evidence="1">Uncharacterized protein</fullName>
    </submittedName>
</protein>
<name>A0A0J1JU45_9GAMM</name>
<dbReference type="SUPFAM" id="SSF52540">
    <property type="entry name" value="P-loop containing nucleoside triphosphate hydrolases"/>
    <property type="match status" value="1"/>
</dbReference>
<comment type="caution">
    <text evidence="1">The sequence shown here is derived from an EMBL/GenBank/DDBJ whole genome shotgun (WGS) entry which is preliminary data.</text>
</comment>